<comment type="caution">
    <text evidence="10">The sequence shown here is derived from an EMBL/GenBank/DDBJ whole genome shotgun (WGS) entry which is preliminary data.</text>
</comment>
<dbReference type="CDD" id="cd00209">
    <property type="entry name" value="DHFR"/>
    <property type="match status" value="1"/>
</dbReference>
<comment type="catalytic activity">
    <reaction evidence="8">
        <text>(6S)-5,6,7,8-tetrahydrofolate + NADP(+) = 7,8-dihydrofolate + NADPH + H(+)</text>
        <dbReference type="Rhea" id="RHEA:15009"/>
        <dbReference type="ChEBI" id="CHEBI:15378"/>
        <dbReference type="ChEBI" id="CHEBI:57451"/>
        <dbReference type="ChEBI" id="CHEBI:57453"/>
        <dbReference type="ChEBI" id="CHEBI:57783"/>
        <dbReference type="ChEBI" id="CHEBI:58349"/>
        <dbReference type="EC" id="1.5.1.3"/>
    </reaction>
</comment>
<dbReference type="EC" id="1.5.1.3" evidence="3 8"/>
<dbReference type="InterPro" id="IPR024072">
    <property type="entry name" value="DHFR-like_dom_sf"/>
</dbReference>
<dbReference type="UniPathway" id="UPA00077">
    <property type="reaction ID" value="UER00158"/>
</dbReference>
<name>A0A5C6U6M4_9SPHN</name>
<dbReference type="Gene3D" id="3.40.430.10">
    <property type="entry name" value="Dihydrofolate Reductase, subunit A"/>
    <property type="match status" value="1"/>
</dbReference>
<organism evidence="10 11">
    <name type="scientific">Flavisphingopyxis soli</name>
    <dbReference type="NCBI Taxonomy" id="2601267"/>
    <lineage>
        <taxon>Bacteria</taxon>
        <taxon>Pseudomonadati</taxon>
        <taxon>Pseudomonadota</taxon>
        <taxon>Alphaproteobacteria</taxon>
        <taxon>Sphingomonadales</taxon>
        <taxon>Sphingopyxidaceae</taxon>
        <taxon>Flavisphingopyxis</taxon>
    </lineage>
</organism>
<proteinExistence type="inferred from homology"/>
<evidence type="ECO:0000313" key="11">
    <source>
        <dbReference type="Proteomes" id="UP000321129"/>
    </source>
</evidence>
<dbReference type="PIRSF" id="PIRSF000194">
    <property type="entry name" value="DHFR"/>
    <property type="match status" value="1"/>
</dbReference>
<dbReference type="PANTHER" id="PTHR48069">
    <property type="entry name" value="DIHYDROFOLATE REDUCTASE"/>
    <property type="match status" value="1"/>
</dbReference>
<comment type="similarity">
    <text evidence="2 8">Belongs to the dihydrofolate reductase family.</text>
</comment>
<evidence type="ECO:0000256" key="2">
    <source>
        <dbReference type="ARBA" id="ARBA00009539"/>
    </source>
</evidence>
<feature type="domain" description="DHFR" evidence="9">
    <location>
        <begin position="5"/>
        <end position="161"/>
    </location>
</feature>
<dbReference type="GO" id="GO:0046452">
    <property type="term" value="P:dihydrofolate metabolic process"/>
    <property type="evidence" value="ECO:0007669"/>
    <property type="project" value="TreeGrafter"/>
</dbReference>
<keyword evidence="5 8" id="KW-0521">NADP</keyword>
<sequence>MNHPEIVLIIARAANGTIGRDGKLPWHLPADLRRFKRLTMGLPMVMGRKTFDSLPGLLDGRRHIVLTRDANWSEDGAERAGSVAEAVRIANAPHIAVIGGAEIYRAFLDRADRIELTHVADDIAGDAAIDLPDPADWKEIAREDHPASDGRPAFSFITLVRKASART</sequence>
<reference evidence="10 11" key="1">
    <citation type="submission" date="2019-08" db="EMBL/GenBank/DDBJ databases">
        <title>Sphingorhabdus soil sp. nov., isolated from arctic soil.</title>
        <authorList>
            <person name="Liu Y."/>
        </authorList>
    </citation>
    <scope>NUCLEOTIDE SEQUENCE [LARGE SCALE GENOMIC DNA]</scope>
    <source>
        <strain evidence="10 11">D-2Q-5-6</strain>
    </source>
</reference>
<dbReference type="InterPro" id="IPR001796">
    <property type="entry name" value="DHFR_dom"/>
</dbReference>
<dbReference type="GO" id="GO:0046654">
    <property type="term" value="P:tetrahydrofolate biosynthetic process"/>
    <property type="evidence" value="ECO:0007669"/>
    <property type="project" value="UniProtKB-UniPathway"/>
</dbReference>
<dbReference type="InterPro" id="IPR012259">
    <property type="entry name" value="DHFR"/>
</dbReference>
<protein>
    <recommendedName>
        <fullName evidence="3 8">Dihydrofolate reductase</fullName>
        <ecNumber evidence="3 8">1.5.1.3</ecNumber>
    </recommendedName>
</protein>
<keyword evidence="6 8" id="KW-0560">Oxidoreductase</keyword>
<comment type="function">
    <text evidence="7 8">Key enzyme in folate metabolism. Catalyzes an essential reaction for de novo glycine and purine synthesis, and for DNA precursor synthesis.</text>
</comment>
<evidence type="ECO:0000256" key="1">
    <source>
        <dbReference type="ARBA" id="ARBA00004903"/>
    </source>
</evidence>
<dbReference type="AlphaFoldDB" id="A0A5C6U6M4"/>
<dbReference type="PRINTS" id="PR00070">
    <property type="entry name" value="DHFR"/>
</dbReference>
<evidence type="ECO:0000256" key="3">
    <source>
        <dbReference type="ARBA" id="ARBA00012856"/>
    </source>
</evidence>
<comment type="pathway">
    <text evidence="1 8">Cofactor biosynthesis; tetrahydrofolate biosynthesis; 5,6,7,8-tetrahydrofolate from 7,8-dihydrofolate: step 1/1.</text>
</comment>
<evidence type="ECO:0000313" key="10">
    <source>
        <dbReference type="EMBL" id="TXC67801.1"/>
    </source>
</evidence>
<evidence type="ECO:0000256" key="6">
    <source>
        <dbReference type="ARBA" id="ARBA00023002"/>
    </source>
</evidence>
<dbReference type="Proteomes" id="UP000321129">
    <property type="component" value="Unassembled WGS sequence"/>
</dbReference>
<evidence type="ECO:0000256" key="5">
    <source>
        <dbReference type="ARBA" id="ARBA00022857"/>
    </source>
</evidence>
<dbReference type="GO" id="GO:0006730">
    <property type="term" value="P:one-carbon metabolic process"/>
    <property type="evidence" value="ECO:0007669"/>
    <property type="project" value="UniProtKB-KW"/>
</dbReference>
<keyword evidence="4 8" id="KW-0554">One-carbon metabolism</keyword>
<dbReference type="EMBL" id="VOPY01000004">
    <property type="protein sequence ID" value="TXC67801.1"/>
    <property type="molecule type" value="Genomic_DNA"/>
</dbReference>
<dbReference type="RefSeq" id="WP_147123761.1">
    <property type="nucleotide sequence ID" value="NZ_VOPY01000004.1"/>
</dbReference>
<dbReference type="SUPFAM" id="SSF53597">
    <property type="entry name" value="Dihydrofolate reductase-like"/>
    <property type="match status" value="1"/>
</dbReference>
<dbReference type="GO" id="GO:0050661">
    <property type="term" value="F:NADP binding"/>
    <property type="evidence" value="ECO:0007669"/>
    <property type="project" value="InterPro"/>
</dbReference>
<dbReference type="PANTHER" id="PTHR48069:SF3">
    <property type="entry name" value="DIHYDROFOLATE REDUCTASE"/>
    <property type="match status" value="1"/>
</dbReference>
<dbReference type="GO" id="GO:0004146">
    <property type="term" value="F:dihydrofolate reductase activity"/>
    <property type="evidence" value="ECO:0007669"/>
    <property type="project" value="UniProtKB-EC"/>
</dbReference>
<dbReference type="GO" id="GO:0005829">
    <property type="term" value="C:cytosol"/>
    <property type="evidence" value="ECO:0007669"/>
    <property type="project" value="TreeGrafter"/>
</dbReference>
<evidence type="ECO:0000256" key="4">
    <source>
        <dbReference type="ARBA" id="ARBA00022563"/>
    </source>
</evidence>
<evidence type="ECO:0000259" key="9">
    <source>
        <dbReference type="PROSITE" id="PS51330"/>
    </source>
</evidence>
<evidence type="ECO:0000256" key="8">
    <source>
        <dbReference type="PIRNR" id="PIRNR000194"/>
    </source>
</evidence>
<dbReference type="OrthoDB" id="9804315at2"/>
<dbReference type="PROSITE" id="PS51330">
    <property type="entry name" value="DHFR_2"/>
    <property type="match status" value="1"/>
</dbReference>
<dbReference type="Pfam" id="PF00186">
    <property type="entry name" value="DHFR_1"/>
    <property type="match status" value="1"/>
</dbReference>
<keyword evidence="11" id="KW-1185">Reference proteome</keyword>
<gene>
    <name evidence="10" type="ORF">FSZ31_12595</name>
</gene>
<accession>A0A5C6U6M4</accession>
<dbReference type="GO" id="GO:0046655">
    <property type="term" value="P:folic acid metabolic process"/>
    <property type="evidence" value="ECO:0007669"/>
    <property type="project" value="TreeGrafter"/>
</dbReference>
<evidence type="ECO:0000256" key="7">
    <source>
        <dbReference type="ARBA" id="ARBA00025067"/>
    </source>
</evidence>